<organism evidence="2 3">
    <name type="scientific">Callipepla squamata</name>
    <name type="common">Scaled quail</name>
    <dbReference type="NCBI Taxonomy" id="9009"/>
    <lineage>
        <taxon>Eukaryota</taxon>
        <taxon>Metazoa</taxon>
        <taxon>Chordata</taxon>
        <taxon>Craniata</taxon>
        <taxon>Vertebrata</taxon>
        <taxon>Euteleostomi</taxon>
        <taxon>Archelosauria</taxon>
        <taxon>Archosauria</taxon>
        <taxon>Dinosauria</taxon>
        <taxon>Saurischia</taxon>
        <taxon>Theropoda</taxon>
        <taxon>Coelurosauria</taxon>
        <taxon>Aves</taxon>
        <taxon>Neognathae</taxon>
        <taxon>Galloanserae</taxon>
        <taxon>Galliformes</taxon>
        <taxon>Odontophoridae</taxon>
        <taxon>Callipepla</taxon>
    </lineage>
</organism>
<evidence type="ECO:0000256" key="1">
    <source>
        <dbReference type="SAM" id="MobiDB-lite"/>
    </source>
</evidence>
<sequence>MEMPSEGIPNSRNITEVINDDSYLAPRNLPSAGFFPFLQTVLCDSDARCKGTPYTPEDLLPRLNDISSLKLCLHFFFLLSPSKQRSSSRVSKDNHPSPRSAEVPESRNASLAFRDSVSHGENTLWNISPPSNLSSSINVLNKILSFGKSKTRHSVGANLKVILCEILSRYIPAPALTEEKMAANIHRTFCSTDSSLLKSFTQEFRRQLSQVQHNPQYQAVFVNEMVSFLTLVSQVQNDTSLWHLFLLAPDVFQGSMQLQDVFDFLQNASSVVLAAQNVSASLVTDDRFKTVRNGVTDPPHFLNCLEQDKEKSLVIRYICNRFNWKDKWTLVSQLEEVLRNLPDQLLALQKIFFIMTNENIGYEYLLFPVLQLMRKVESSMGESRWHEFNSYWRLGEKLRSMEWSNSGIVAYGQLLEEFGESSIQHSASLKAKIWEFLHVALSPFLENRDSSSRTIQNCSAQDVLHVTLQMLFENVTLRESLSISPCKDLFASMDVEGGTMPNETFTKLFQLAIRNLKLSPEFAAVYKNSSERFSKELSCTIQSLQLSLRFLSKLKLVSEVENPWVEEKARALTALLETLLQSNASCPIPVQDMGGVIFPFVLNETELSSLNVSDSSVGWNNLTMLFSMALSELRVDDVLQRFRDSYSLTKLSSFSSMWDVVDSSPNSERSLAEVAAFAVLLEAVGNDLTNNMSALDIIEAGQYVLKLLNISDLLNEFSASSSSASLSNKTVLDAVFDIVAHRFTDMAETLFNKTLPWTQSDQTLSPTTLITR</sequence>
<comment type="caution">
    <text evidence="2">The sequence shown here is derived from an EMBL/GenBank/DDBJ whole genome shotgun (WGS) entry which is preliminary data.</text>
</comment>
<dbReference type="AlphaFoldDB" id="A0A226N291"/>
<dbReference type="STRING" id="9009.A0A226N291"/>
<evidence type="ECO:0000313" key="3">
    <source>
        <dbReference type="Proteomes" id="UP000198323"/>
    </source>
</evidence>
<dbReference type="OrthoDB" id="9392330at2759"/>
<protein>
    <submittedName>
        <fullName evidence="2">Uncharacterized protein</fullName>
    </submittedName>
</protein>
<evidence type="ECO:0000313" key="2">
    <source>
        <dbReference type="EMBL" id="OXB61703.1"/>
    </source>
</evidence>
<gene>
    <name evidence="2" type="ORF">ASZ78_000728</name>
</gene>
<proteinExistence type="predicted"/>
<feature type="region of interest" description="Disordered" evidence="1">
    <location>
        <begin position="86"/>
        <end position="108"/>
    </location>
</feature>
<keyword evidence="3" id="KW-1185">Reference proteome</keyword>
<dbReference type="EMBL" id="MCFN01000262">
    <property type="protein sequence ID" value="OXB61703.1"/>
    <property type="molecule type" value="Genomic_DNA"/>
</dbReference>
<dbReference type="Proteomes" id="UP000198323">
    <property type="component" value="Unassembled WGS sequence"/>
</dbReference>
<name>A0A226N291_CALSU</name>
<accession>A0A226N291</accession>
<reference evidence="2 3" key="1">
    <citation type="submission" date="2016-07" db="EMBL/GenBank/DDBJ databases">
        <title>Disparate Historic Effective Population Sizes Predicted by Modern Levels of Genome Diversity for the Scaled Quail (Callipepla squamata) and the Northern Bobwhite (Colinus virginianus): Inferences from First and Second Generation Draft Genome Assemblies for Sympatric New World Quail.</title>
        <authorList>
            <person name="Oldeschulte D.L."/>
            <person name="Halley Y.A."/>
            <person name="Bhattarai E.K."/>
            <person name="Brashear W.A."/>
            <person name="Hill J."/>
            <person name="Metz R.P."/>
            <person name="Johnson C.D."/>
            <person name="Rollins D."/>
            <person name="Peterson M.J."/>
            <person name="Bickhart D.M."/>
            <person name="Decker J.E."/>
            <person name="Seabury C.M."/>
        </authorList>
    </citation>
    <scope>NUCLEOTIDE SEQUENCE [LARGE SCALE GENOMIC DNA]</scope>
    <source>
        <strain evidence="2 3">Texas</strain>
        <tissue evidence="2">Leg muscle</tissue>
    </source>
</reference>